<evidence type="ECO:0000256" key="7">
    <source>
        <dbReference type="ARBA" id="ARBA00023004"/>
    </source>
</evidence>
<dbReference type="PRINTS" id="PR00463">
    <property type="entry name" value="EP450I"/>
</dbReference>
<dbReference type="PROSITE" id="PS00086">
    <property type="entry name" value="CYTOCHROME_P450"/>
    <property type="match status" value="1"/>
</dbReference>
<keyword evidence="4 9" id="KW-0349">Heme</keyword>
<evidence type="ECO:0000256" key="4">
    <source>
        <dbReference type="ARBA" id="ARBA00022617"/>
    </source>
</evidence>
<comment type="similarity">
    <text evidence="3 10">Belongs to the cytochrome P450 family.</text>
</comment>
<dbReference type="Pfam" id="PF00067">
    <property type="entry name" value="p450"/>
    <property type="match status" value="1"/>
</dbReference>
<comment type="cofactor">
    <cofactor evidence="1 9">
        <name>heme</name>
        <dbReference type="ChEBI" id="CHEBI:30413"/>
    </cofactor>
</comment>
<dbReference type="AlphaFoldDB" id="A0A1Q3EK58"/>
<gene>
    <name evidence="11" type="ORF">LENED_009569</name>
</gene>
<keyword evidence="6 10" id="KW-0560">Oxidoreductase</keyword>
<evidence type="ECO:0000313" key="12">
    <source>
        <dbReference type="Proteomes" id="UP000188533"/>
    </source>
</evidence>
<dbReference type="InterPro" id="IPR001128">
    <property type="entry name" value="Cyt_P450"/>
</dbReference>
<dbReference type="InterPro" id="IPR036396">
    <property type="entry name" value="Cyt_P450_sf"/>
</dbReference>
<organism evidence="11 12">
    <name type="scientific">Lentinula edodes</name>
    <name type="common">Shiitake mushroom</name>
    <name type="synonym">Lentinus edodes</name>
    <dbReference type="NCBI Taxonomy" id="5353"/>
    <lineage>
        <taxon>Eukaryota</taxon>
        <taxon>Fungi</taxon>
        <taxon>Dikarya</taxon>
        <taxon>Basidiomycota</taxon>
        <taxon>Agaricomycotina</taxon>
        <taxon>Agaricomycetes</taxon>
        <taxon>Agaricomycetidae</taxon>
        <taxon>Agaricales</taxon>
        <taxon>Marasmiineae</taxon>
        <taxon>Omphalotaceae</taxon>
        <taxon>Lentinula</taxon>
    </lineage>
</organism>
<dbReference type="GO" id="GO:0016705">
    <property type="term" value="F:oxidoreductase activity, acting on paired donors, with incorporation or reduction of molecular oxygen"/>
    <property type="evidence" value="ECO:0007669"/>
    <property type="project" value="InterPro"/>
</dbReference>
<protein>
    <submittedName>
        <fullName evidence="11">O-methylsterigmatocystin oxidoreductase</fullName>
    </submittedName>
</protein>
<dbReference type="GO" id="GO:0020037">
    <property type="term" value="F:heme binding"/>
    <property type="evidence" value="ECO:0007669"/>
    <property type="project" value="InterPro"/>
</dbReference>
<sequence>MYTHPEARDFNTYNSIWTVNSPSARPPLPPGPKGLPLIGNVLDMPSESEWLTFAEWGRQYGGLCSVTLMGQPMIIVNSGEIMEQLDKRGSLHSDRPRLQMAGELVGYSKTLVLVPYGQRLRNYRRHVSRMIGSPGTLSQFHPMIEAETHMFLKRTAANPDSDLLSHNLRKTSGSIILKLSYGIEVQEENDPFVSLIERANDNFSLATKPGAFLVDVFPSLRHIPPGFPGAKFHQLAAKWAKDFNDMIEVPFNFTKELMSKGIAPVSFVSASLEHEDKLSENEIFEIKHTAASIYAAGADTTVSDQYSVFLAMVRHPEVLHKAQAEIDSVVGNERLPTFSDREHLPYLNAVLTESLRWNSVAPTGVPHRSMEDDIIGGYFIPKGSIIITNLWNMLNDPEVYPDPFKFDPERHISLPGKPAQKDPRHACFGFGRRVCVGMHLAEASLWIYIAMILAVFDITPALDEQGNPIIPEHENTTGTISHPKPFKCIVKPRSEKALSLITADIAR</sequence>
<proteinExistence type="inferred from homology"/>
<dbReference type="PANTHER" id="PTHR46300">
    <property type="entry name" value="P450, PUTATIVE (EUROFUNG)-RELATED-RELATED"/>
    <property type="match status" value="1"/>
</dbReference>
<accession>A0A1Q3EK58</accession>
<keyword evidence="12" id="KW-1185">Reference proteome</keyword>
<dbReference type="GO" id="GO:0004497">
    <property type="term" value="F:monooxygenase activity"/>
    <property type="evidence" value="ECO:0007669"/>
    <property type="project" value="UniProtKB-KW"/>
</dbReference>
<keyword evidence="7 9" id="KW-0408">Iron</keyword>
<evidence type="ECO:0000256" key="3">
    <source>
        <dbReference type="ARBA" id="ARBA00010617"/>
    </source>
</evidence>
<evidence type="ECO:0000256" key="1">
    <source>
        <dbReference type="ARBA" id="ARBA00001971"/>
    </source>
</evidence>
<dbReference type="GO" id="GO:0005506">
    <property type="term" value="F:iron ion binding"/>
    <property type="evidence" value="ECO:0007669"/>
    <property type="project" value="InterPro"/>
</dbReference>
<evidence type="ECO:0000313" key="11">
    <source>
        <dbReference type="EMBL" id="GAW07566.1"/>
    </source>
</evidence>
<dbReference type="Gene3D" id="1.10.630.10">
    <property type="entry name" value="Cytochrome P450"/>
    <property type="match status" value="1"/>
</dbReference>
<evidence type="ECO:0000256" key="9">
    <source>
        <dbReference type="PIRSR" id="PIRSR602401-1"/>
    </source>
</evidence>
<reference evidence="11 12" key="1">
    <citation type="submission" date="2016-08" db="EMBL/GenBank/DDBJ databases">
        <authorList>
            <consortium name="Lentinula edodes genome sequencing consortium"/>
            <person name="Sakamoto Y."/>
            <person name="Nakade K."/>
            <person name="Sato S."/>
            <person name="Yoshida Y."/>
            <person name="Miyazaki K."/>
            <person name="Natsume S."/>
            <person name="Konno N."/>
        </authorList>
    </citation>
    <scope>NUCLEOTIDE SEQUENCE [LARGE SCALE GENOMIC DNA]</scope>
    <source>
        <strain evidence="11 12">NBRC 111202</strain>
    </source>
</reference>
<dbReference type="SUPFAM" id="SSF48264">
    <property type="entry name" value="Cytochrome P450"/>
    <property type="match status" value="1"/>
</dbReference>
<feature type="binding site" description="axial binding residue" evidence="9">
    <location>
        <position position="435"/>
    </location>
    <ligand>
        <name>heme</name>
        <dbReference type="ChEBI" id="CHEBI:30413"/>
    </ligand>
    <ligandPart>
        <name>Fe</name>
        <dbReference type="ChEBI" id="CHEBI:18248"/>
    </ligandPart>
</feature>
<dbReference type="InterPro" id="IPR017972">
    <property type="entry name" value="Cyt_P450_CS"/>
</dbReference>
<evidence type="ECO:0000256" key="5">
    <source>
        <dbReference type="ARBA" id="ARBA00022723"/>
    </source>
</evidence>
<dbReference type="Proteomes" id="UP000188533">
    <property type="component" value="Unassembled WGS sequence"/>
</dbReference>
<dbReference type="EMBL" id="BDGU01000468">
    <property type="protein sequence ID" value="GAW07566.1"/>
    <property type="molecule type" value="Genomic_DNA"/>
</dbReference>
<dbReference type="STRING" id="5353.A0A1Q3EK58"/>
<keyword evidence="5 9" id="KW-0479">Metal-binding</keyword>
<evidence type="ECO:0000256" key="10">
    <source>
        <dbReference type="RuleBase" id="RU000461"/>
    </source>
</evidence>
<comment type="pathway">
    <text evidence="2">Secondary metabolite biosynthesis.</text>
</comment>
<evidence type="ECO:0000256" key="8">
    <source>
        <dbReference type="ARBA" id="ARBA00023033"/>
    </source>
</evidence>
<dbReference type="InterPro" id="IPR002401">
    <property type="entry name" value="Cyt_P450_E_grp-I"/>
</dbReference>
<keyword evidence="8 10" id="KW-0503">Monooxygenase</keyword>
<dbReference type="CDD" id="cd11065">
    <property type="entry name" value="CYP64-like"/>
    <property type="match status" value="1"/>
</dbReference>
<comment type="caution">
    <text evidence="11">The sequence shown here is derived from an EMBL/GenBank/DDBJ whole genome shotgun (WGS) entry which is preliminary data.</text>
</comment>
<evidence type="ECO:0000256" key="2">
    <source>
        <dbReference type="ARBA" id="ARBA00005179"/>
    </source>
</evidence>
<dbReference type="InterPro" id="IPR050364">
    <property type="entry name" value="Cytochrome_P450_fung"/>
</dbReference>
<reference evidence="11 12" key="2">
    <citation type="submission" date="2017-02" db="EMBL/GenBank/DDBJ databases">
        <title>A genome survey and senescence transcriptome analysis in Lentinula edodes.</title>
        <authorList>
            <person name="Sakamoto Y."/>
            <person name="Nakade K."/>
            <person name="Sato S."/>
            <person name="Yoshida Y."/>
            <person name="Miyazaki K."/>
            <person name="Natsume S."/>
            <person name="Konno N."/>
        </authorList>
    </citation>
    <scope>NUCLEOTIDE SEQUENCE [LARGE SCALE GENOMIC DNA]</scope>
    <source>
        <strain evidence="11 12">NBRC 111202</strain>
    </source>
</reference>
<dbReference type="PANTHER" id="PTHR46300:SF7">
    <property type="entry name" value="P450, PUTATIVE (EUROFUNG)-RELATED"/>
    <property type="match status" value="1"/>
</dbReference>
<name>A0A1Q3EK58_LENED</name>
<evidence type="ECO:0000256" key="6">
    <source>
        <dbReference type="ARBA" id="ARBA00023002"/>
    </source>
</evidence>